<dbReference type="SUPFAM" id="SSF55781">
    <property type="entry name" value="GAF domain-like"/>
    <property type="match status" value="1"/>
</dbReference>
<proteinExistence type="predicted"/>
<dbReference type="InterPro" id="IPR029016">
    <property type="entry name" value="GAF-like_dom_sf"/>
</dbReference>
<evidence type="ECO:0000313" key="2">
    <source>
        <dbReference type="Proteomes" id="UP000190774"/>
    </source>
</evidence>
<gene>
    <name evidence="1" type="ORF">SAMN02745166_03301</name>
</gene>
<dbReference type="STRING" id="48467.SAMN02745166_03301"/>
<name>A0A1T4YH92_9BACT</name>
<dbReference type="Gene3D" id="3.30.450.40">
    <property type="match status" value="1"/>
</dbReference>
<accession>A0A1T4YH92</accession>
<reference evidence="2" key="1">
    <citation type="submission" date="2017-02" db="EMBL/GenBank/DDBJ databases">
        <authorList>
            <person name="Varghese N."/>
            <person name="Submissions S."/>
        </authorList>
    </citation>
    <scope>NUCLEOTIDE SEQUENCE [LARGE SCALE GENOMIC DNA]</scope>
    <source>
        <strain evidence="2">ATCC 700200</strain>
    </source>
</reference>
<dbReference type="OrthoDB" id="191645at2"/>
<organism evidence="1 2">
    <name type="scientific">Prosthecobacter debontii</name>
    <dbReference type="NCBI Taxonomy" id="48467"/>
    <lineage>
        <taxon>Bacteria</taxon>
        <taxon>Pseudomonadati</taxon>
        <taxon>Verrucomicrobiota</taxon>
        <taxon>Verrucomicrobiia</taxon>
        <taxon>Verrucomicrobiales</taxon>
        <taxon>Verrucomicrobiaceae</taxon>
        <taxon>Prosthecobacter</taxon>
    </lineage>
</organism>
<protein>
    <submittedName>
        <fullName evidence="1">GAF domain-containing protein</fullName>
    </submittedName>
</protein>
<keyword evidence="2" id="KW-1185">Reference proteome</keyword>
<dbReference type="RefSeq" id="WP_078814486.1">
    <property type="nucleotide sequence ID" value="NZ_FUYE01000011.1"/>
</dbReference>
<dbReference type="Proteomes" id="UP000190774">
    <property type="component" value="Unassembled WGS sequence"/>
</dbReference>
<evidence type="ECO:0000313" key="1">
    <source>
        <dbReference type="EMBL" id="SKB01073.1"/>
    </source>
</evidence>
<dbReference type="EMBL" id="FUYE01000011">
    <property type="protein sequence ID" value="SKB01073.1"/>
    <property type="molecule type" value="Genomic_DNA"/>
</dbReference>
<dbReference type="AlphaFoldDB" id="A0A1T4YH92"/>
<sequence>MPAPYSTFPDPDLSPLAERLDSRCEEHALHALRLAPAALVEGLPARLLHQALAGVQADEGSVWLAQETPAVLVPVWNNGPDAARFVGSFRLPSTQGITGSVFTSGLAACESEVCFRQRQNRDLDRSLEVLTWAMLAVPLKFAGAVRGVITAVRLIRPRDLPGLTHVPESAADFPPGFTPPAAFSVADLAAMETTAAGVGRLIQHRLTTWVLGTEE</sequence>